<dbReference type="AlphaFoldDB" id="A0A2P4Y062"/>
<sequence length="171" mass="18881">MGGLIARAVIEEMADHAVHTLVTLASPYYGLFYGPQEADGAPVQQLVPGLGDLMISPTSTDLKAVHAFASPNDCVAALWQTGVFGHYTEVKSLDEMESGFEGMKVLDMKDTVEYKEDSYGLRTLNERGLVFRHVVPDVPHTGWLFDMALMTKGGMCKFEFVFESYVRPVLL</sequence>
<dbReference type="InterPro" id="IPR029058">
    <property type="entry name" value="AB_hydrolase_fold"/>
</dbReference>
<dbReference type="SUPFAM" id="SSF53474">
    <property type="entry name" value="alpha/beta-Hydrolases"/>
    <property type="match status" value="1"/>
</dbReference>
<dbReference type="Gene3D" id="3.40.50.1820">
    <property type="entry name" value="alpha/beta hydrolase"/>
    <property type="match status" value="2"/>
</dbReference>
<protein>
    <submittedName>
        <fullName evidence="2">Uncharacterized protein</fullName>
    </submittedName>
</protein>
<evidence type="ECO:0000313" key="2">
    <source>
        <dbReference type="EMBL" id="POM71201.1"/>
    </source>
</evidence>
<dbReference type="Proteomes" id="UP000237271">
    <property type="component" value="Unassembled WGS sequence"/>
</dbReference>
<dbReference type="GO" id="GO:0005764">
    <property type="term" value="C:lysosome"/>
    <property type="evidence" value="ECO:0007669"/>
    <property type="project" value="TreeGrafter"/>
</dbReference>
<evidence type="ECO:0000313" key="3">
    <source>
        <dbReference type="Proteomes" id="UP000237271"/>
    </source>
</evidence>
<accession>A0A2P4Y062</accession>
<name>A0A2P4Y062_9STRA</name>
<reference evidence="2 3" key="1">
    <citation type="journal article" date="2017" name="Genome Biol. Evol.">
        <title>Phytophthora megakarya and P. palmivora, closely related causal agents of cacao black pod rot, underwent increases in genome sizes and gene numbers by different mechanisms.</title>
        <authorList>
            <person name="Ali S.S."/>
            <person name="Shao J."/>
            <person name="Lary D.J."/>
            <person name="Kronmiller B."/>
            <person name="Shen D."/>
            <person name="Strem M.D."/>
            <person name="Amoako-Attah I."/>
            <person name="Akrofi A.Y."/>
            <person name="Begoude B.A."/>
            <person name="Ten Hoopen G.M."/>
            <person name="Coulibaly K."/>
            <person name="Kebe B.I."/>
            <person name="Melnick R.L."/>
            <person name="Guiltinan M.J."/>
            <person name="Tyler B.M."/>
            <person name="Meinhardt L.W."/>
            <person name="Bailey B.A."/>
        </authorList>
    </citation>
    <scope>NUCLEOTIDE SEQUENCE [LARGE SCALE GENOMIC DNA]</scope>
    <source>
        <strain evidence="3">sbr112.9</strain>
    </source>
</reference>
<proteinExistence type="predicted"/>
<organism evidence="2 3">
    <name type="scientific">Phytophthora palmivora</name>
    <dbReference type="NCBI Taxonomy" id="4796"/>
    <lineage>
        <taxon>Eukaryota</taxon>
        <taxon>Sar</taxon>
        <taxon>Stramenopiles</taxon>
        <taxon>Oomycota</taxon>
        <taxon>Peronosporomycetes</taxon>
        <taxon>Peronosporales</taxon>
        <taxon>Peronosporaceae</taxon>
        <taxon>Phytophthora</taxon>
    </lineage>
</organism>
<dbReference type="EMBL" id="NCKW01006573">
    <property type="protein sequence ID" value="POM71201.1"/>
    <property type="molecule type" value="Genomic_DNA"/>
</dbReference>
<evidence type="ECO:0000256" key="1">
    <source>
        <dbReference type="ARBA" id="ARBA00022801"/>
    </source>
</evidence>
<dbReference type="PANTHER" id="PTHR11247">
    <property type="entry name" value="PALMITOYL-PROTEIN THIOESTERASE/DOLICHYLDIPHOSPHATASE 1"/>
    <property type="match status" value="1"/>
</dbReference>
<dbReference type="Pfam" id="PF02089">
    <property type="entry name" value="Palm_thioest"/>
    <property type="match status" value="1"/>
</dbReference>
<comment type="caution">
    <text evidence="2">The sequence shown here is derived from an EMBL/GenBank/DDBJ whole genome shotgun (WGS) entry which is preliminary data.</text>
</comment>
<dbReference type="OrthoDB" id="91810at2759"/>
<dbReference type="PANTHER" id="PTHR11247:SF8">
    <property type="entry name" value="PALMITOYL-PROTEIN THIOESTERASE 1"/>
    <property type="match status" value="1"/>
</dbReference>
<dbReference type="GO" id="GO:0016790">
    <property type="term" value="F:thiolester hydrolase activity"/>
    <property type="evidence" value="ECO:0007669"/>
    <property type="project" value="TreeGrafter"/>
</dbReference>
<gene>
    <name evidence="2" type="ORF">PHPALM_12256</name>
</gene>
<keyword evidence="3" id="KW-1185">Reference proteome</keyword>
<keyword evidence="1" id="KW-0378">Hydrolase</keyword>